<evidence type="ECO:0000256" key="3">
    <source>
        <dbReference type="ARBA" id="ARBA00022692"/>
    </source>
</evidence>
<comment type="caution">
    <text evidence="8">The sequence shown here is derived from an EMBL/GenBank/DDBJ whole genome shotgun (WGS) entry which is preliminary data.</text>
</comment>
<name>A0A398D0Y4_9BACT</name>
<evidence type="ECO:0000313" key="8">
    <source>
        <dbReference type="EMBL" id="RIE08762.1"/>
    </source>
</evidence>
<dbReference type="GO" id="GO:0005886">
    <property type="term" value="C:plasma membrane"/>
    <property type="evidence" value="ECO:0007669"/>
    <property type="project" value="UniProtKB-SubCell"/>
</dbReference>
<evidence type="ECO:0000256" key="1">
    <source>
        <dbReference type="ARBA" id="ARBA00004651"/>
    </source>
</evidence>
<feature type="transmembrane region" description="Helical" evidence="7">
    <location>
        <begin position="216"/>
        <end position="239"/>
    </location>
</feature>
<accession>A0A398DDE9</accession>
<keyword evidence="3 7" id="KW-0812">Transmembrane</keyword>
<dbReference type="PANTHER" id="PTHR37693">
    <property type="entry name" value="PHOSPHATIDYLGLYCEROL LYSYLTRANSFERASE"/>
    <property type="match status" value="1"/>
</dbReference>
<evidence type="ECO:0000256" key="2">
    <source>
        <dbReference type="ARBA" id="ARBA00022475"/>
    </source>
</evidence>
<protein>
    <submittedName>
        <fullName evidence="8">UPF0104 family protein</fullName>
    </submittedName>
</protein>
<dbReference type="Proteomes" id="UP000266489">
    <property type="component" value="Unassembled WGS sequence"/>
</dbReference>
<evidence type="ECO:0000256" key="4">
    <source>
        <dbReference type="ARBA" id="ARBA00022989"/>
    </source>
</evidence>
<sequence length="421" mass="46517">MATGEEHIGDSLPTMDKQGDHTEPVMSGREDHAVSQPEVVTRQSQPLPPAPDRPQITNVWSIVWKLLAALGFGALGIFALSLISHQMNVVTVVRSLNPGYILAAVILIFLEIVFQALRLQAILRSVGLRIPFRTAMRNILVGEFFARVTPFEAGGGEPAQIYMLFKDDSINVADSTMVFAIKAILSGVSQMVVLVFVPVWLIFSGRSLGVDNRFRLILYIGLAAYVANFGFLVFCLIRLQWINNYINRLVLRQTQTLTGRGRFWQRLARRIQKFINDTLRARETAIKANRAMLVTGLAYSFVSWGLLVLTPIILLYGLGITSSITQIVVATLIYYIAVSYFPTPGASVGAELGAVALFAAFVPNGILGAFILIWRFFDHYVKMGAGGITALGEFVLGPARRRKRRRQADKDTSAKEGTDKP</sequence>
<evidence type="ECO:0000256" key="6">
    <source>
        <dbReference type="SAM" id="MobiDB-lite"/>
    </source>
</evidence>
<feature type="transmembrane region" description="Helical" evidence="7">
    <location>
        <begin position="380"/>
        <end position="397"/>
    </location>
</feature>
<reference evidence="10 11" key="1">
    <citation type="submission" date="2018-09" db="EMBL/GenBank/DDBJ databases">
        <title>Discovery and Ecogenomic Context for Candidatus Cryosericales, a Global Caldiserica Order Active in Thawing Permafrost.</title>
        <authorList>
            <person name="Martinez M.A."/>
            <person name="Woodcroft B.J."/>
            <person name="Ignacio Espinoza J.C."/>
            <person name="Zayed A."/>
            <person name="Singleton C.M."/>
            <person name="Boyd J."/>
            <person name="Li Y.-F."/>
            <person name="Purvine S."/>
            <person name="Maughan H."/>
            <person name="Hodgkins S.B."/>
            <person name="Anderson D."/>
            <person name="Sederholm M."/>
            <person name="Temperton B."/>
            <person name="Saleska S.R."/>
            <person name="Tyson G.W."/>
            <person name="Rich V.I."/>
        </authorList>
    </citation>
    <scope>NUCLEOTIDE SEQUENCE [LARGE SCALE GENOMIC DNA]</scope>
    <source>
        <strain evidence="9 11">SMC5</strain>
        <strain evidence="8 10">SMC6</strain>
    </source>
</reference>
<feature type="compositionally biased region" description="Basic and acidic residues" evidence="6">
    <location>
        <begin position="17"/>
        <end position="33"/>
    </location>
</feature>
<feature type="transmembrane region" description="Helical" evidence="7">
    <location>
        <begin position="62"/>
        <end position="80"/>
    </location>
</feature>
<accession>A0A398D0Y4</accession>
<dbReference type="NCBIfam" id="TIGR00374">
    <property type="entry name" value="flippase-like domain"/>
    <property type="match status" value="1"/>
</dbReference>
<evidence type="ECO:0000256" key="5">
    <source>
        <dbReference type="ARBA" id="ARBA00023136"/>
    </source>
</evidence>
<organism evidence="8 10">
    <name type="scientific">Candidatus Cryosericum odellii</name>
    <dbReference type="NCBI Taxonomy" id="2290917"/>
    <lineage>
        <taxon>Bacteria</taxon>
        <taxon>Pseudomonadati</taxon>
        <taxon>Caldisericota/Cryosericota group</taxon>
        <taxon>Candidatus Cryosericota</taxon>
        <taxon>Candidatus Cryosericia</taxon>
        <taxon>Candidatus Cryosericales</taxon>
        <taxon>Candidatus Cryosericaceae</taxon>
        <taxon>Candidatus Cryosericum</taxon>
    </lineage>
</organism>
<keyword evidence="5 7" id="KW-0472">Membrane</keyword>
<dbReference type="PANTHER" id="PTHR37693:SF1">
    <property type="entry name" value="INTEGRAL MEMBRANE PROTEIN"/>
    <property type="match status" value="1"/>
</dbReference>
<dbReference type="Proteomes" id="UP000266260">
    <property type="component" value="Unassembled WGS sequence"/>
</dbReference>
<keyword evidence="10" id="KW-1185">Reference proteome</keyword>
<feature type="transmembrane region" description="Helical" evidence="7">
    <location>
        <begin position="354"/>
        <end position="374"/>
    </location>
</feature>
<feature type="transmembrane region" description="Helical" evidence="7">
    <location>
        <begin position="183"/>
        <end position="204"/>
    </location>
</feature>
<feature type="region of interest" description="Disordered" evidence="6">
    <location>
        <begin position="401"/>
        <end position="421"/>
    </location>
</feature>
<proteinExistence type="predicted"/>
<gene>
    <name evidence="9" type="ORF">SMC5_04170</name>
    <name evidence="8" type="ORF">SMC6_03585</name>
</gene>
<feature type="transmembrane region" description="Helical" evidence="7">
    <location>
        <begin position="297"/>
        <end position="318"/>
    </location>
</feature>
<dbReference type="EMBL" id="QXIT01000068">
    <property type="protein sequence ID" value="RIE08762.1"/>
    <property type="molecule type" value="Genomic_DNA"/>
</dbReference>
<dbReference type="InterPro" id="IPR022791">
    <property type="entry name" value="L-PG_synthase/AglD"/>
</dbReference>
<feature type="compositionally biased region" description="Basic and acidic residues" evidence="6">
    <location>
        <begin position="408"/>
        <end position="421"/>
    </location>
</feature>
<keyword evidence="2" id="KW-1003">Cell membrane</keyword>
<evidence type="ECO:0000313" key="10">
    <source>
        <dbReference type="Proteomes" id="UP000266260"/>
    </source>
</evidence>
<dbReference type="EMBL" id="QXIU01000104">
    <property type="protein sequence ID" value="RIE11659.1"/>
    <property type="molecule type" value="Genomic_DNA"/>
</dbReference>
<dbReference type="OrthoDB" id="9810654at2"/>
<dbReference type="Pfam" id="PF03706">
    <property type="entry name" value="LPG_synthase_TM"/>
    <property type="match status" value="1"/>
</dbReference>
<dbReference type="AlphaFoldDB" id="A0A398D0Y4"/>
<feature type="transmembrane region" description="Helical" evidence="7">
    <location>
        <begin position="324"/>
        <end position="342"/>
    </location>
</feature>
<feature type="transmembrane region" description="Helical" evidence="7">
    <location>
        <begin position="100"/>
        <end position="119"/>
    </location>
</feature>
<comment type="subcellular location">
    <subcellularLocation>
        <location evidence="1">Cell membrane</location>
        <topology evidence="1">Multi-pass membrane protein</topology>
    </subcellularLocation>
</comment>
<evidence type="ECO:0000256" key="7">
    <source>
        <dbReference type="SAM" id="Phobius"/>
    </source>
</evidence>
<dbReference type="RefSeq" id="WP_119119719.1">
    <property type="nucleotide sequence ID" value="NZ_QXIT01000068.1"/>
</dbReference>
<feature type="region of interest" description="Disordered" evidence="6">
    <location>
        <begin position="1"/>
        <end position="52"/>
    </location>
</feature>
<keyword evidence="4 7" id="KW-1133">Transmembrane helix</keyword>
<evidence type="ECO:0000313" key="11">
    <source>
        <dbReference type="Proteomes" id="UP000266489"/>
    </source>
</evidence>
<evidence type="ECO:0000313" key="9">
    <source>
        <dbReference type="EMBL" id="RIE11659.1"/>
    </source>
</evidence>